<sequence length="1412" mass="156343">MAGILRTVAILAAAVGIDDDVPEAGETQLKAIQDIEKAATKASNHLIEARRLVTARLQDTKRFRPEVATKEYQGAFGTAYLVQRKHSKPSSERGELLVAKRTPLSHLRRERQKDAVREAELLRSLSHPNVVEFVDSFEVGSYGSGHFLYIIMGFADAGDLAARIQRAQDRGEAIPEREVMQVSSQMVLALSYLHRNRILHRDVKPTNIFLTRRGLVKLGDLGLAKRVELSASSVQTPAGTPLYTSPEVCHNQRYGTQSDVWSLGVTCYEVAALKPPFEAESLACLVTKICQSQPDPLPSTYSSDLNVLIMALLEKDPSVRPSLPDVLCTQFMRSCLKILLRDQQEAAWDSRDRLLLARTVCEALLQGVDAGQGQQRKSCPRAGAPLGPDLERKITEAHTRLVPLKAFRQETTEEEFEHKASAKKALAEIIRTLSSAELEVEKAHIMASSADSMGAKMEEDSRMSRIAPILVALAARSLAAPEQQPICRLADAFTTSVDMHIADWDSQIDFALNESLNCSDFLEYVYLSRDRIRTQLDYVRGNFTAEDEAFRLQGAMGGSSAWAMTHMSAAASLLSAYVHIHGMLSAARFECLNEHLQLLFLMSFRRLKALLHSQLRHLWLVFQGTAELVRQGAGKWLAEVVDLFEADLRTYESVMVNWKSKEEIEESNNGTVPLRPGPPLPAFTTREADGIALSTIEVLRRDTFEDWNVPKALLRALLRYVIPRDSQVADFCAGIGTAASFLNDTGLVRAYAFDASSNIKLLSRSAVEHLRLYSEEARLWTSFDVSMCLTAATDYAPKPEVWAQVWQNLEANTRRTAILTCGAGEARQEAMSAAAAHAPSLSYDEQLSSQIDDEIKSTSKLLDPAEADLKLAVQLIERRLKALPGKDAESEQQRKELDGLQRRSTEARSKMANVRAVLKRQEESLQVDVLQNQVAEKVEQAEEAFLATAEAEMPFLKGLEAFHFISLAYTTLRAVSCPGRFRSYPGKRASKPSPSARQATLCPSIWEDPSLEPREAAAKKCEVALEQARLLHEKVVNEHRNKFSKEARDRLKEELAKFRLRGEETAKKLVSFKKETQQRKAQAMLQEVTERVAEAESQCQTFAEVVKVLGTDNLEQVTVDTLKYAIDQSVPAEKDAVRAYNAAREIITTKQKQVKDSSLQSELTKLQTKLGAAHQEMVKSRQLAKSGEVMIRSRKVMEAEEAKIKSIDELVLEAQLCCVCGPSVVLRCLPCLCQMEQLASLLASSKKSNPPLEQDLKKVDDNMKKAQAVAGGSASLDAQLKGAVPSLKASLGKLRERLKEATQKIEKVKQTTKAQREKANAEAYVKEAEQKVDAVEASLQKIAEAELPFLKGIEACPALPGLSNARLCLSLQVLPLKESSTAIADCESAAKQVQEARGQNTTREPLVQKLGA</sequence>
<evidence type="ECO:0000256" key="8">
    <source>
        <dbReference type="ARBA" id="ARBA00048679"/>
    </source>
</evidence>
<evidence type="ECO:0000256" key="11">
    <source>
        <dbReference type="SAM" id="SignalP"/>
    </source>
</evidence>
<keyword evidence="3" id="KW-0808">Transferase</keyword>
<comment type="catalytic activity">
    <reaction evidence="7">
        <text>L-threonyl-[protein] + ATP = O-phospho-L-threonyl-[protein] + ADP + H(+)</text>
        <dbReference type="Rhea" id="RHEA:46608"/>
        <dbReference type="Rhea" id="RHEA-COMP:11060"/>
        <dbReference type="Rhea" id="RHEA-COMP:11605"/>
        <dbReference type="ChEBI" id="CHEBI:15378"/>
        <dbReference type="ChEBI" id="CHEBI:30013"/>
        <dbReference type="ChEBI" id="CHEBI:30616"/>
        <dbReference type="ChEBI" id="CHEBI:61977"/>
        <dbReference type="ChEBI" id="CHEBI:456216"/>
        <dbReference type="EC" id="2.7.11.1"/>
    </reaction>
</comment>
<dbReference type="GO" id="GO:0005524">
    <property type="term" value="F:ATP binding"/>
    <property type="evidence" value="ECO:0007669"/>
    <property type="project" value="UniProtKB-KW"/>
</dbReference>
<dbReference type="InterPro" id="IPR000719">
    <property type="entry name" value="Prot_kinase_dom"/>
</dbReference>
<organism evidence="13 14">
    <name type="scientific">Symbiodinium natans</name>
    <dbReference type="NCBI Taxonomy" id="878477"/>
    <lineage>
        <taxon>Eukaryota</taxon>
        <taxon>Sar</taxon>
        <taxon>Alveolata</taxon>
        <taxon>Dinophyceae</taxon>
        <taxon>Suessiales</taxon>
        <taxon>Symbiodiniaceae</taxon>
        <taxon>Symbiodinium</taxon>
    </lineage>
</organism>
<keyword evidence="4" id="KW-0547">Nucleotide-binding</keyword>
<dbReference type="Proteomes" id="UP000604046">
    <property type="component" value="Unassembled WGS sequence"/>
</dbReference>
<dbReference type="GO" id="GO:0004674">
    <property type="term" value="F:protein serine/threonine kinase activity"/>
    <property type="evidence" value="ECO:0007669"/>
    <property type="project" value="UniProtKB-KW"/>
</dbReference>
<keyword evidence="11" id="KW-0732">Signal</keyword>
<dbReference type="PANTHER" id="PTHR44899:SF3">
    <property type="entry name" value="SERINE_THREONINE-PROTEIN KINASE NEK1"/>
    <property type="match status" value="1"/>
</dbReference>
<dbReference type="CDD" id="cd08215">
    <property type="entry name" value="STKc_Nek"/>
    <property type="match status" value="1"/>
</dbReference>
<dbReference type="InterPro" id="IPR008271">
    <property type="entry name" value="Ser/Thr_kinase_AS"/>
</dbReference>
<comment type="caution">
    <text evidence="13">The sequence shown here is derived from an EMBL/GenBank/DDBJ whole genome shotgun (WGS) entry which is preliminary data.</text>
</comment>
<gene>
    <name evidence="13" type="primary">NEK3</name>
    <name evidence="13" type="ORF">SNAT2548_LOCUS21655</name>
</gene>
<feature type="region of interest" description="Disordered" evidence="10">
    <location>
        <begin position="884"/>
        <end position="908"/>
    </location>
</feature>
<evidence type="ECO:0000256" key="6">
    <source>
        <dbReference type="ARBA" id="ARBA00022840"/>
    </source>
</evidence>
<feature type="chain" id="PRO_5032815712" description="non-specific serine/threonine protein kinase" evidence="11">
    <location>
        <begin position="17"/>
        <end position="1412"/>
    </location>
</feature>
<evidence type="ECO:0000256" key="3">
    <source>
        <dbReference type="ARBA" id="ARBA00022679"/>
    </source>
</evidence>
<feature type="coiled-coil region" evidence="9">
    <location>
        <begin position="1041"/>
        <end position="1105"/>
    </location>
</feature>
<dbReference type="Pfam" id="PF00069">
    <property type="entry name" value="Pkinase"/>
    <property type="match status" value="1"/>
</dbReference>
<keyword evidence="9" id="KW-0175">Coiled coil</keyword>
<evidence type="ECO:0000256" key="10">
    <source>
        <dbReference type="SAM" id="MobiDB-lite"/>
    </source>
</evidence>
<evidence type="ECO:0000313" key="14">
    <source>
        <dbReference type="Proteomes" id="UP000604046"/>
    </source>
</evidence>
<comment type="catalytic activity">
    <reaction evidence="8">
        <text>L-seryl-[protein] + ATP = O-phospho-L-seryl-[protein] + ADP + H(+)</text>
        <dbReference type="Rhea" id="RHEA:17989"/>
        <dbReference type="Rhea" id="RHEA-COMP:9863"/>
        <dbReference type="Rhea" id="RHEA-COMP:11604"/>
        <dbReference type="ChEBI" id="CHEBI:15378"/>
        <dbReference type="ChEBI" id="CHEBI:29999"/>
        <dbReference type="ChEBI" id="CHEBI:30616"/>
        <dbReference type="ChEBI" id="CHEBI:83421"/>
        <dbReference type="ChEBI" id="CHEBI:456216"/>
        <dbReference type="EC" id="2.7.11.1"/>
    </reaction>
</comment>
<evidence type="ECO:0000313" key="13">
    <source>
        <dbReference type="EMBL" id="CAE7397741.1"/>
    </source>
</evidence>
<dbReference type="PROSITE" id="PS50011">
    <property type="entry name" value="PROTEIN_KINASE_DOM"/>
    <property type="match status" value="1"/>
</dbReference>
<evidence type="ECO:0000256" key="4">
    <source>
        <dbReference type="ARBA" id="ARBA00022741"/>
    </source>
</evidence>
<evidence type="ECO:0000256" key="9">
    <source>
        <dbReference type="SAM" id="Coils"/>
    </source>
</evidence>
<protein>
    <recommendedName>
        <fullName evidence="1">non-specific serine/threonine protein kinase</fullName>
        <ecNumber evidence="1">2.7.11.1</ecNumber>
    </recommendedName>
</protein>
<evidence type="ECO:0000256" key="7">
    <source>
        <dbReference type="ARBA" id="ARBA00047899"/>
    </source>
</evidence>
<dbReference type="SMART" id="SM00220">
    <property type="entry name" value="S_TKc"/>
    <property type="match status" value="1"/>
</dbReference>
<keyword evidence="14" id="KW-1185">Reference proteome</keyword>
<dbReference type="Gene3D" id="1.10.510.10">
    <property type="entry name" value="Transferase(Phosphotransferase) domain 1"/>
    <property type="match status" value="1"/>
</dbReference>
<keyword evidence="2" id="KW-0723">Serine/threonine-protein kinase</keyword>
<feature type="coiled-coil region" evidence="9">
    <location>
        <begin position="1284"/>
        <end position="1345"/>
    </location>
</feature>
<dbReference type="InterPro" id="IPR051131">
    <property type="entry name" value="NEK_Ser/Thr_kinase_NIMA"/>
</dbReference>
<dbReference type="EMBL" id="CAJNDS010002259">
    <property type="protein sequence ID" value="CAE7397741.1"/>
    <property type="molecule type" value="Genomic_DNA"/>
</dbReference>
<keyword evidence="6" id="KW-0067">ATP-binding</keyword>
<accession>A0A812QPR9</accession>
<dbReference type="InterPro" id="IPR011009">
    <property type="entry name" value="Kinase-like_dom_sf"/>
</dbReference>
<dbReference type="PROSITE" id="PS00108">
    <property type="entry name" value="PROTEIN_KINASE_ST"/>
    <property type="match status" value="1"/>
</dbReference>
<feature type="domain" description="Protein kinase" evidence="12">
    <location>
        <begin position="65"/>
        <end position="332"/>
    </location>
</feature>
<feature type="signal peptide" evidence="11">
    <location>
        <begin position="1"/>
        <end position="16"/>
    </location>
</feature>
<evidence type="ECO:0000256" key="5">
    <source>
        <dbReference type="ARBA" id="ARBA00022777"/>
    </source>
</evidence>
<dbReference type="OrthoDB" id="438579at2759"/>
<dbReference type="EC" id="2.7.11.1" evidence="1"/>
<name>A0A812QPR9_9DINO</name>
<dbReference type="SUPFAM" id="SSF56112">
    <property type="entry name" value="Protein kinase-like (PK-like)"/>
    <property type="match status" value="1"/>
</dbReference>
<keyword evidence="5" id="KW-0418">Kinase</keyword>
<dbReference type="PANTHER" id="PTHR44899">
    <property type="entry name" value="CAMK FAMILY PROTEIN KINASE"/>
    <property type="match status" value="1"/>
</dbReference>
<evidence type="ECO:0000256" key="1">
    <source>
        <dbReference type="ARBA" id="ARBA00012513"/>
    </source>
</evidence>
<evidence type="ECO:0000256" key="2">
    <source>
        <dbReference type="ARBA" id="ARBA00022527"/>
    </source>
</evidence>
<evidence type="ECO:0000259" key="12">
    <source>
        <dbReference type="PROSITE" id="PS50011"/>
    </source>
</evidence>
<proteinExistence type="predicted"/>
<reference evidence="13" key="1">
    <citation type="submission" date="2021-02" db="EMBL/GenBank/DDBJ databases">
        <authorList>
            <person name="Dougan E. K."/>
            <person name="Rhodes N."/>
            <person name="Thang M."/>
            <person name="Chan C."/>
        </authorList>
    </citation>
    <scope>NUCLEOTIDE SEQUENCE</scope>
</reference>